<evidence type="ECO:0000259" key="1">
    <source>
        <dbReference type="Pfam" id="PF01248"/>
    </source>
</evidence>
<dbReference type="RefSeq" id="WP_354218615.1">
    <property type="nucleotide sequence ID" value="NZ_JBEPMX010000001.1"/>
</dbReference>
<reference evidence="2 3" key="1">
    <citation type="submission" date="2024-06" db="EMBL/GenBank/DDBJ databases">
        <title>Genomic Encyclopedia of Type Strains, Phase IV (KMG-IV): sequencing the most valuable type-strain genomes for metagenomic binning, comparative biology and taxonomic classification.</title>
        <authorList>
            <person name="Goeker M."/>
        </authorList>
    </citation>
    <scope>NUCLEOTIDE SEQUENCE [LARGE SCALE GENOMIC DNA]</scope>
    <source>
        <strain evidence="2 3">DSM 23520</strain>
    </source>
</reference>
<organism evidence="2 3">
    <name type="scientific">Alkalibacillus flavidus</name>
    <dbReference type="NCBI Taxonomy" id="546021"/>
    <lineage>
        <taxon>Bacteria</taxon>
        <taxon>Bacillati</taxon>
        <taxon>Bacillota</taxon>
        <taxon>Bacilli</taxon>
        <taxon>Bacillales</taxon>
        <taxon>Bacillaceae</taxon>
        <taxon>Alkalibacillus</taxon>
    </lineage>
</organism>
<protein>
    <submittedName>
        <fullName evidence="2">Ribosomal protein L7Ae-like RNA K-turn-binding protein</fullName>
    </submittedName>
</protein>
<dbReference type="Proteomes" id="UP001549167">
    <property type="component" value="Unassembled WGS sequence"/>
</dbReference>
<dbReference type="InterPro" id="IPR029064">
    <property type="entry name" value="Ribosomal_eL30-like_sf"/>
</dbReference>
<keyword evidence="3" id="KW-1185">Reference proteome</keyword>
<dbReference type="Gene3D" id="3.30.1330.30">
    <property type="match status" value="1"/>
</dbReference>
<sequence>MSQAYLNFLGLANRARKLVFGEENIVESIRQQQAKLVLIAQDASDNTTKKLTDKCQSYHVPYAIVTDRQTLSQAIGKDGRVAIAVTDQGFATKLTEMLSE</sequence>
<dbReference type="SUPFAM" id="SSF55315">
    <property type="entry name" value="L30e-like"/>
    <property type="match status" value="1"/>
</dbReference>
<dbReference type="EMBL" id="JBEPMX010000001">
    <property type="protein sequence ID" value="MET3682178.1"/>
    <property type="molecule type" value="Genomic_DNA"/>
</dbReference>
<accession>A0ABV2KRG7</accession>
<dbReference type="Pfam" id="PF01248">
    <property type="entry name" value="Ribosomal_L7Ae"/>
    <property type="match status" value="1"/>
</dbReference>
<name>A0ABV2KRG7_9BACI</name>
<dbReference type="NCBIfam" id="NF005825">
    <property type="entry name" value="PRK07714.1"/>
    <property type="match status" value="1"/>
</dbReference>
<feature type="domain" description="Ribosomal protein eL8/eL30/eS12/Gadd45" evidence="1">
    <location>
        <begin position="9"/>
        <end position="94"/>
    </location>
</feature>
<evidence type="ECO:0000313" key="3">
    <source>
        <dbReference type="Proteomes" id="UP001549167"/>
    </source>
</evidence>
<comment type="caution">
    <text evidence="2">The sequence shown here is derived from an EMBL/GenBank/DDBJ whole genome shotgun (WGS) entry which is preliminary data.</text>
</comment>
<evidence type="ECO:0000313" key="2">
    <source>
        <dbReference type="EMBL" id="MET3682178.1"/>
    </source>
</evidence>
<dbReference type="InterPro" id="IPR004038">
    <property type="entry name" value="Ribosomal_eL8/eL30/eS12/Gad45"/>
</dbReference>
<gene>
    <name evidence="2" type="ORF">ABID56_000257</name>
</gene>
<proteinExistence type="predicted"/>